<evidence type="ECO:0000256" key="3">
    <source>
        <dbReference type="ARBA" id="ARBA00022989"/>
    </source>
</evidence>
<evidence type="ECO:0000313" key="7">
    <source>
        <dbReference type="EMBL" id="BBL80662.1"/>
    </source>
</evidence>
<feature type="transmembrane region" description="Helical" evidence="5">
    <location>
        <begin position="6"/>
        <end position="28"/>
    </location>
</feature>
<keyword evidence="4 5" id="KW-0472">Membrane</keyword>
<feature type="domain" description="Sodium/calcium exchanger membrane region" evidence="6">
    <location>
        <begin position="194"/>
        <end position="333"/>
    </location>
</feature>
<name>A0A510HL19_9ACTN</name>
<evidence type="ECO:0000259" key="6">
    <source>
        <dbReference type="Pfam" id="PF01699"/>
    </source>
</evidence>
<keyword evidence="8" id="KW-1185">Reference proteome</keyword>
<keyword evidence="2 5" id="KW-0812">Transmembrane</keyword>
<feature type="transmembrane region" description="Helical" evidence="5">
    <location>
        <begin position="317"/>
        <end position="336"/>
    </location>
</feature>
<evidence type="ECO:0000256" key="5">
    <source>
        <dbReference type="SAM" id="Phobius"/>
    </source>
</evidence>
<dbReference type="InterPro" id="IPR004481">
    <property type="entry name" value="K/Na/Ca-exchanger"/>
</dbReference>
<keyword evidence="3 5" id="KW-1133">Transmembrane helix</keyword>
<evidence type="ECO:0000256" key="2">
    <source>
        <dbReference type="ARBA" id="ARBA00022692"/>
    </source>
</evidence>
<dbReference type="Proteomes" id="UP000318065">
    <property type="component" value="Chromosome"/>
</dbReference>
<feature type="transmembrane region" description="Helical" evidence="5">
    <location>
        <begin position="258"/>
        <end position="281"/>
    </location>
</feature>
<dbReference type="PANTHER" id="PTHR10846:SF8">
    <property type="entry name" value="INNER MEMBRANE PROTEIN YRBG"/>
    <property type="match status" value="1"/>
</dbReference>
<evidence type="ECO:0000256" key="4">
    <source>
        <dbReference type="ARBA" id="ARBA00023136"/>
    </source>
</evidence>
<dbReference type="GO" id="GO:0005886">
    <property type="term" value="C:plasma membrane"/>
    <property type="evidence" value="ECO:0007669"/>
    <property type="project" value="TreeGrafter"/>
</dbReference>
<dbReference type="InterPro" id="IPR044880">
    <property type="entry name" value="NCX_ion-bd_dom_sf"/>
</dbReference>
<evidence type="ECO:0000313" key="8">
    <source>
        <dbReference type="Proteomes" id="UP000318065"/>
    </source>
</evidence>
<gene>
    <name evidence="7" type="ORF">RxyAA322_25160</name>
</gene>
<feature type="transmembrane region" description="Helical" evidence="5">
    <location>
        <begin position="40"/>
        <end position="65"/>
    </location>
</feature>
<accession>A0A510HL19</accession>
<proteinExistence type="predicted"/>
<dbReference type="RefSeq" id="WP_143528650.1">
    <property type="nucleotide sequence ID" value="NZ_AP019791.1"/>
</dbReference>
<dbReference type="InterPro" id="IPR004837">
    <property type="entry name" value="NaCa_Exmemb"/>
</dbReference>
<organism evidence="7 8">
    <name type="scientific">Rubrobacter xylanophilus</name>
    <dbReference type="NCBI Taxonomy" id="49319"/>
    <lineage>
        <taxon>Bacteria</taxon>
        <taxon>Bacillati</taxon>
        <taxon>Actinomycetota</taxon>
        <taxon>Rubrobacteria</taxon>
        <taxon>Rubrobacterales</taxon>
        <taxon>Rubrobacteraceae</taxon>
        <taxon>Rubrobacter</taxon>
    </lineage>
</organism>
<feature type="transmembrane region" description="Helical" evidence="5">
    <location>
        <begin position="123"/>
        <end position="145"/>
    </location>
</feature>
<dbReference type="AlphaFoldDB" id="A0A510HL19"/>
<dbReference type="GO" id="GO:0005262">
    <property type="term" value="F:calcium channel activity"/>
    <property type="evidence" value="ECO:0007669"/>
    <property type="project" value="TreeGrafter"/>
</dbReference>
<evidence type="ECO:0000256" key="1">
    <source>
        <dbReference type="ARBA" id="ARBA00004141"/>
    </source>
</evidence>
<dbReference type="EMBL" id="AP019791">
    <property type="protein sequence ID" value="BBL80662.1"/>
    <property type="molecule type" value="Genomic_DNA"/>
</dbReference>
<feature type="transmembrane region" description="Helical" evidence="5">
    <location>
        <begin position="77"/>
        <end position="102"/>
    </location>
</feature>
<dbReference type="Gene3D" id="1.20.1420.30">
    <property type="entry name" value="NCX, central ion-binding region"/>
    <property type="match status" value="1"/>
</dbReference>
<dbReference type="OrthoDB" id="9786081at2"/>
<feature type="transmembrane region" description="Helical" evidence="5">
    <location>
        <begin position="191"/>
        <end position="212"/>
    </location>
</feature>
<feature type="domain" description="Sodium/calcium exchanger membrane region" evidence="6">
    <location>
        <begin position="5"/>
        <end position="161"/>
    </location>
</feature>
<dbReference type="Pfam" id="PF01699">
    <property type="entry name" value="Na_Ca_ex"/>
    <property type="match status" value="2"/>
</dbReference>
<dbReference type="PANTHER" id="PTHR10846">
    <property type="entry name" value="SODIUM/POTASSIUM/CALCIUM EXCHANGER"/>
    <property type="match status" value="1"/>
</dbReference>
<protein>
    <submittedName>
        <fullName evidence="7">Membrane protein</fullName>
    </submittedName>
</protein>
<feature type="transmembrane region" description="Helical" evidence="5">
    <location>
        <begin position="287"/>
        <end position="305"/>
    </location>
</feature>
<sequence>MTIVELVLSLGAILLAAFLFTNAVEILGERLDLGQGAVGSVLAAVGTALPETMIPIVAILGALILGNDPQTAGEIGVGAILGAPFLLATLAMCVIGASALLFRGRRESGVHLAIDEGVVARDIRFFLVFYAVAAAAGIIALPFYLKAAVGVVLLLAYAHYVRRTLASGGAELEEIPERLILWRFSSQPPTWAAAGQLLGALAVMIAGAEFFVDAVEHASRELGIPAGLISLVLAPLATELPEKFNSVIWLRENKDTLAFGNVSGAMVFQSTVPVTLGILFTPWDLKFLDLFSVGLALASGLVLFLMLRGKRRVRAEVLLGGGLMYAAFVVAAVVVVL</sequence>
<reference evidence="7" key="1">
    <citation type="journal article" date="2019" name="Microbiol. Resour. Announc.">
        <title>Complete Genome Sequence of Rubrobacter xylanophilus Strain AA3-22, Isolated from Arima Onsen in Japan.</title>
        <authorList>
            <person name="Tomariguchi N."/>
            <person name="Miyazaki K."/>
        </authorList>
    </citation>
    <scope>NUCLEOTIDE SEQUENCE [LARGE SCALE GENOMIC DNA]</scope>
    <source>
        <strain evidence="7">AA3-22</strain>
    </source>
</reference>
<comment type="subcellular location">
    <subcellularLocation>
        <location evidence="1">Membrane</location>
        <topology evidence="1">Multi-pass membrane protein</topology>
    </subcellularLocation>
</comment>
<dbReference type="GO" id="GO:0006874">
    <property type="term" value="P:intracellular calcium ion homeostasis"/>
    <property type="evidence" value="ECO:0007669"/>
    <property type="project" value="TreeGrafter"/>
</dbReference>
<dbReference type="GO" id="GO:0008273">
    <property type="term" value="F:calcium, potassium:sodium antiporter activity"/>
    <property type="evidence" value="ECO:0007669"/>
    <property type="project" value="TreeGrafter"/>
</dbReference>